<name>A0ABR1JGM6_9AGAR</name>
<keyword evidence="2" id="KW-1185">Reference proteome</keyword>
<dbReference type="Proteomes" id="UP001498398">
    <property type="component" value="Unassembled WGS sequence"/>
</dbReference>
<evidence type="ECO:0000313" key="2">
    <source>
        <dbReference type="Proteomes" id="UP001498398"/>
    </source>
</evidence>
<organism evidence="1 2">
    <name type="scientific">Marasmiellus scandens</name>
    <dbReference type="NCBI Taxonomy" id="2682957"/>
    <lineage>
        <taxon>Eukaryota</taxon>
        <taxon>Fungi</taxon>
        <taxon>Dikarya</taxon>
        <taxon>Basidiomycota</taxon>
        <taxon>Agaricomycotina</taxon>
        <taxon>Agaricomycetes</taxon>
        <taxon>Agaricomycetidae</taxon>
        <taxon>Agaricales</taxon>
        <taxon>Marasmiineae</taxon>
        <taxon>Omphalotaceae</taxon>
        <taxon>Marasmiellus</taxon>
    </lineage>
</organism>
<proteinExistence type="predicted"/>
<accession>A0ABR1JGM6</accession>
<sequence>MGIKVSVVKNGKKLPSFTCTINKDMRMTTFLWHIATNCDQDREQVMRNPVFKNSKNAIIDMDLEVKHPSVGTEVTLEI</sequence>
<reference evidence="1 2" key="1">
    <citation type="submission" date="2024-01" db="EMBL/GenBank/DDBJ databases">
        <title>A draft genome for the cacao thread blight pathogen Marasmiellus scandens.</title>
        <authorList>
            <person name="Baruah I.K."/>
            <person name="Leung J."/>
            <person name="Bukari Y."/>
            <person name="Amoako-Attah I."/>
            <person name="Meinhardt L.W."/>
            <person name="Bailey B.A."/>
            <person name="Cohen S.P."/>
        </authorList>
    </citation>
    <scope>NUCLEOTIDE SEQUENCE [LARGE SCALE GENOMIC DNA]</scope>
    <source>
        <strain evidence="1 2">GH-19</strain>
    </source>
</reference>
<gene>
    <name evidence="1" type="ORF">VKT23_009547</name>
</gene>
<evidence type="ECO:0000313" key="1">
    <source>
        <dbReference type="EMBL" id="KAK7459565.1"/>
    </source>
</evidence>
<dbReference type="EMBL" id="JBANRG010000016">
    <property type="protein sequence ID" value="KAK7459565.1"/>
    <property type="molecule type" value="Genomic_DNA"/>
</dbReference>
<protein>
    <submittedName>
        <fullName evidence="1">Uncharacterized protein</fullName>
    </submittedName>
</protein>
<comment type="caution">
    <text evidence="1">The sequence shown here is derived from an EMBL/GenBank/DDBJ whole genome shotgun (WGS) entry which is preliminary data.</text>
</comment>